<dbReference type="Proteomes" id="UP000315395">
    <property type="component" value="Chromosome"/>
</dbReference>
<proteinExistence type="predicted"/>
<protein>
    <recommendedName>
        <fullName evidence="4">DUF2384 domain-containing protein</fullName>
    </recommendedName>
</protein>
<accession>A0A516G960</accession>
<feature type="region of interest" description="Disordered" evidence="1">
    <location>
        <begin position="28"/>
        <end position="50"/>
    </location>
</feature>
<dbReference type="KEGG" id="orz:FNH13_06595"/>
<evidence type="ECO:0000256" key="1">
    <source>
        <dbReference type="SAM" id="MobiDB-lite"/>
    </source>
</evidence>
<reference evidence="2 3" key="1">
    <citation type="submission" date="2019-07" db="EMBL/GenBank/DDBJ databases">
        <title>complete genome sequencing of Ornithinimicrobium sp. H23M54.</title>
        <authorList>
            <person name="Bae J.-W."/>
            <person name="Lee S.-Y."/>
        </authorList>
    </citation>
    <scope>NUCLEOTIDE SEQUENCE [LARGE SCALE GENOMIC DNA]</scope>
    <source>
        <strain evidence="2 3">H23M54</strain>
    </source>
</reference>
<dbReference type="EMBL" id="CP041616">
    <property type="protein sequence ID" value="QDO88058.1"/>
    <property type="molecule type" value="Genomic_DNA"/>
</dbReference>
<evidence type="ECO:0008006" key="4">
    <source>
        <dbReference type="Google" id="ProtNLM"/>
    </source>
</evidence>
<name>A0A516G960_9MICO</name>
<dbReference type="AlphaFoldDB" id="A0A516G960"/>
<evidence type="ECO:0000313" key="3">
    <source>
        <dbReference type="Proteomes" id="UP000315395"/>
    </source>
</evidence>
<keyword evidence="3" id="KW-1185">Reference proteome</keyword>
<evidence type="ECO:0000313" key="2">
    <source>
        <dbReference type="EMBL" id="QDO88058.1"/>
    </source>
</evidence>
<organism evidence="2 3">
    <name type="scientific">Ornithinimicrobium ciconiae</name>
    <dbReference type="NCBI Taxonomy" id="2594265"/>
    <lineage>
        <taxon>Bacteria</taxon>
        <taxon>Bacillati</taxon>
        <taxon>Actinomycetota</taxon>
        <taxon>Actinomycetes</taxon>
        <taxon>Micrococcales</taxon>
        <taxon>Ornithinimicrobiaceae</taxon>
        <taxon>Ornithinimicrobium</taxon>
    </lineage>
</organism>
<sequence>MTTVAQTSLAQEIARVSRLGNLTAAHLADATGGDPSSARRWRNGTRAPAGEHASRALQLTALVERLAQVMDSTYIPVWLVKPIARLDDRRPVDAIRDGDYRSVSRLVAALEEMPVA</sequence>
<dbReference type="OrthoDB" id="5122186at2"/>
<gene>
    <name evidence="2" type="ORF">FNH13_06595</name>
</gene>
<dbReference type="RefSeq" id="WP_143782733.1">
    <property type="nucleotide sequence ID" value="NZ_CP041616.1"/>
</dbReference>